<proteinExistence type="predicted"/>
<sequence length="172" mass="20238">MERRKKTDEKTAKQIRNRRRKAKKKQEESVYPINLSQIKVKIIKKRQSDDESIEDDDEQINGYTDENQQRLKPKKRQELLNGDKPKFDIEKKILKKLREKTTSNKRNQVSIDATTKYLCGHYMLQGTSSFFLPVMTLAPQLNEKNLDMCTASGGKANRFFIFIKKDFSFSKN</sequence>
<accession>A0A818TCL1</accession>
<comment type="caution">
    <text evidence="3">The sequence shown here is derived from an EMBL/GenBank/DDBJ whole genome shotgun (WGS) entry which is preliminary data.</text>
</comment>
<evidence type="ECO:0000313" key="2">
    <source>
        <dbReference type="EMBL" id="CAF0859224.1"/>
    </source>
</evidence>
<dbReference type="AlphaFoldDB" id="A0A818TCL1"/>
<dbReference type="EMBL" id="CAJNOT010000139">
    <property type="protein sequence ID" value="CAF0859224.1"/>
    <property type="molecule type" value="Genomic_DNA"/>
</dbReference>
<dbReference type="Proteomes" id="UP000663864">
    <property type="component" value="Unassembled WGS sequence"/>
</dbReference>
<dbReference type="GO" id="GO:0009383">
    <property type="term" value="F:rRNA (cytosine-C5-)-methyltransferase activity"/>
    <property type="evidence" value="ECO:0007669"/>
    <property type="project" value="TreeGrafter"/>
</dbReference>
<feature type="compositionally biased region" description="Acidic residues" evidence="1">
    <location>
        <begin position="50"/>
        <end position="59"/>
    </location>
</feature>
<reference evidence="3" key="1">
    <citation type="submission" date="2021-02" db="EMBL/GenBank/DDBJ databases">
        <authorList>
            <person name="Nowell W R."/>
        </authorList>
    </citation>
    <scope>NUCLEOTIDE SEQUENCE</scope>
</reference>
<dbReference type="GO" id="GO:0005730">
    <property type="term" value="C:nucleolus"/>
    <property type="evidence" value="ECO:0007669"/>
    <property type="project" value="TreeGrafter"/>
</dbReference>
<dbReference type="PANTHER" id="PTHR22807">
    <property type="entry name" value="NOP2 YEAST -RELATED NOL1/NOP2/FMU SUN DOMAIN-CONTAINING"/>
    <property type="match status" value="1"/>
</dbReference>
<dbReference type="InterPro" id="IPR023267">
    <property type="entry name" value="RCMT"/>
</dbReference>
<name>A0A818TCL1_9BILA</name>
<dbReference type="GO" id="GO:0070475">
    <property type="term" value="P:rRNA base methylation"/>
    <property type="evidence" value="ECO:0007669"/>
    <property type="project" value="TreeGrafter"/>
</dbReference>
<dbReference type="GO" id="GO:0000470">
    <property type="term" value="P:maturation of LSU-rRNA"/>
    <property type="evidence" value="ECO:0007669"/>
    <property type="project" value="TreeGrafter"/>
</dbReference>
<gene>
    <name evidence="3" type="ORF">JBS370_LOCUS8319</name>
    <name evidence="2" type="ORF">ZHD862_LOCUS5292</name>
</gene>
<dbReference type="Proteomes" id="UP000663836">
    <property type="component" value="Unassembled WGS sequence"/>
</dbReference>
<evidence type="ECO:0000256" key="1">
    <source>
        <dbReference type="SAM" id="MobiDB-lite"/>
    </source>
</evidence>
<feature type="compositionally biased region" description="Basic residues" evidence="1">
    <location>
        <begin position="13"/>
        <end position="24"/>
    </location>
</feature>
<feature type="compositionally biased region" description="Basic and acidic residues" evidence="1">
    <location>
        <begin position="1"/>
        <end position="12"/>
    </location>
</feature>
<feature type="region of interest" description="Disordered" evidence="1">
    <location>
        <begin position="1"/>
        <end position="30"/>
    </location>
</feature>
<dbReference type="Gene3D" id="3.40.50.150">
    <property type="entry name" value="Vaccinia Virus protein VP39"/>
    <property type="match status" value="1"/>
</dbReference>
<dbReference type="InterPro" id="IPR029063">
    <property type="entry name" value="SAM-dependent_MTases_sf"/>
</dbReference>
<dbReference type="EMBL" id="CAJOBD010000525">
    <property type="protein sequence ID" value="CAF3682829.1"/>
    <property type="molecule type" value="Genomic_DNA"/>
</dbReference>
<dbReference type="PANTHER" id="PTHR22807:SF30">
    <property type="entry name" value="28S RRNA (CYTOSINE(4447)-C(5))-METHYLTRANSFERASE-RELATED"/>
    <property type="match status" value="1"/>
</dbReference>
<evidence type="ECO:0000313" key="3">
    <source>
        <dbReference type="EMBL" id="CAF3682829.1"/>
    </source>
</evidence>
<feature type="region of interest" description="Disordered" evidence="1">
    <location>
        <begin position="46"/>
        <end position="82"/>
    </location>
</feature>
<evidence type="ECO:0000313" key="4">
    <source>
        <dbReference type="Proteomes" id="UP000663836"/>
    </source>
</evidence>
<protein>
    <submittedName>
        <fullName evidence="3">Uncharacterized protein</fullName>
    </submittedName>
</protein>
<organism evidence="3 4">
    <name type="scientific">Rotaria sordida</name>
    <dbReference type="NCBI Taxonomy" id="392033"/>
    <lineage>
        <taxon>Eukaryota</taxon>
        <taxon>Metazoa</taxon>
        <taxon>Spiralia</taxon>
        <taxon>Gnathifera</taxon>
        <taxon>Rotifera</taxon>
        <taxon>Eurotatoria</taxon>
        <taxon>Bdelloidea</taxon>
        <taxon>Philodinida</taxon>
        <taxon>Philodinidae</taxon>
        <taxon>Rotaria</taxon>
    </lineage>
</organism>